<dbReference type="AlphaFoldDB" id="A0A5D4TIX3"/>
<organism evidence="3 4">
    <name type="scientific">Rossellomorea aquimaris</name>
    <dbReference type="NCBI Taxonomy" id="189382"/>
    <lineage>
        <taxon>Bacteria</taxon>
        <taxon>Bacillati</taxon>
        <taxon>Bacillota</taxon>
        <taxon>Bacilli</taxon>
        <taxon>Bacillales</taxon>
        <taxon>Bacillaceae</taxon>
        <taxon>Rossellomorea</taxon>
    </lineage>
</organism>
<dbReference type="InterPro" id="IPR001611">
    <property type="entry name" value="Leu-rich_rpt"/>
</dbReference>
<evidence type="ECO:0000256" key="1">
    <source>
        <dbReference type="ARBA" id="ARBA00022614"/>
    </source>
</evidence>
<accession>A0A5D4TIX3</accession>
<dbReference type="InterPro" id="IPR050836">
    <property type="entry name" value="SDS22/Internalin_LRR"/>
</dbReference>
<gene>
    <name evidence="3" type="ORF">FZC80_16555</name>
</gene>
<dbReference type="InterPro" id="IPR032675">
    <property type="entry name" value="LRR_dom_sf"/>
</dbReference>
<dbReference type="Gene3D" id="3.80.10.10">
    <property type="entry name" value="Ribonuclease Inhibitor"/>
    <property type="match status" value="2"/>
</dbReference>
<proteinExistence type="predicted"/>
<dbReference type="Proteomes" id="UP000325054">
    <property type="component" value="Unassembled WGS sequence"/>
</dbReference>
<keyword evidence="1" id="KW-0433">Leucine-rich repeat</keyword>
<name>A0A5D4TIX3_9BACI</name>
<dbReference type="PROSITE" id="PS51450">
    <property type="entry name" value="LRR"/>
    <property type="match status" value="3"/>
</dbReference>
<evidence type="ECO:0000313" key="4">
    <source>
        <dbReference type="Proteomes" id="UP000325054"/>
    </source>
</evidence>
<evidence type="ECO:0000256" key="2">
    <source>
        <dbReference type="ARBA" id="ARBA00022737"/>
    </source>
</evidence>
<comment type="caution">
    <text evidence="3">The sequence shown here is derived from an EMBL/GenBank/DDBJ whole genome shotgun (WGS) entry which is preliminary data.</text>
</comment>
<reference evidence="3 4" key="1">
    <citation type="submission" date="2019-08" db="EMBL/GenBank/DDBJ databases">
        <title>Bacillus genomes from the desert of Cuatro Cienegas, Coahuila.</title>
        <authorList>
            <person name="Olmedo-Alvarez G."/>
        </authorList>
    </citation>
    <scope>NUCLEOTIDE SEQUENCE [LARGE SCALE GENOMIC DNA]</scope>
    <source>
        <strain evidence="3 4">CH451a_14T</strain>
    </source>
</reference>
<keyword evidence="2" id="KW-0677">Repeat</keyword>
<dbReference type="EMBL" id="VTEW01000015">
    <property type="protein sequence ID" value="TYS75813.1"/>
    <property type="molecule type" value="Genomic_DNA"/>
</dbReference>
<dbReference type="PANTHER" id="PTHR46652:SF3">
    <property type="entry name" value="LEUCINE-RICH REPEAT-CONTAINING PROTEIN 9"/>
    <property type="match status" value="1"/>
</dbReference>
<dbReference type="RefSeq" id="WP_148992512.1">
    <property type="nucleotide sequence ID" value="NZ_VTEW01000015.1"/>
</dbReference>
<protein>
    <submittedName>
        <fullName evidence="3">Leucine-rich repeat domain-containing protein</fullName>
    </submittedName>
</protein>
<evidence type="ECO:0000313" key="3">
    <source>
        <dbReference type="EMBL" id="TYS75813.1"/>
    </source>
</evidence>
<dbReference type="SMART" id="SM00365">
    <property type="entry name" value="LRR_SD22"/>
    <property type="match status" value="5"/>
</dbReference>
<dbReference type="PANTHER" id="PTHR46652">
    <property type="entry name" value="LEUCINE-RICH REPEAT AND IQ DOMAIN-CONTAINING PROTEIN 1-RELATED"/>
    <property type="match status" value="1"/>
</dbReference>
<dbReference type="OrthoDB" id="2820372at2"/>
<sequence>MKKYIVFVCLLLSLLLIYNQRFIQNPVIADSVKIQLAMEETINVPKSKLNTLTELHASWWSEAELDGIDQAANLEILFFEGNEAEDISSLKKLTHLKEIYLADNAVSDISALANLELSKLDLSYNQLADVAPLGNITFKGVEGGLDLSHNNISSIKELSSAIFDNTFDYFYFSANNNQLQNLDGIQALSGITEIEAVNNDLRDISNVSTLKDLEYINISNNKIDSLDPLKTIHPETVIASNNNLDSLDGLNISPDKAYYFDFNGNALTDIGELEGMMEGYINLDNTGITDLDPLMSLQKGTLSFKGNIITVSLYEAIKYLSQRGVIIEHDLMPIREMEMMSLLNA</sequence>
<dbReference type="SUPFAM" id="SSF52058">
    <property type="entry name" value="L domain-like"/>
    <property type="match status" value="1"/>
</dbReference>